<dbReference type="Proteomes" id="UP000663824">
    <property type="component" value="Unassembled WGS sequence"/>
</dbReference>
<accession>A0A816UME7</accession>
<reference evidence="4" key="1">
    <citation type="submission" date="2021-02" db="EMBL/GenBank/DDBJ databases">
        <authorList>
            <person name="Nowell W R."/>
        </authorList>
    </citation>
    <scope>NUCLEOTIDE SEQUENCE</scope>
</reference>
<dbReference type="EMBL" id="CAJOBI010008057">
    <property type="protein sequence ID" value="CAF4102811.1"/>
    <property type="molecule type" value="Genomic_DNA"/>
</dbReference>
<dbReference type="EMBL" id="CAJNRG010009435">
    <property type="protein sequence ID" value="CAF2113754.1"/>
    <property type="molecule type" value="Genomic_DNA"/>
</dbReference>
<evidence type="ECO:0000313" key="4">
    <source>
        <dbReference type="EMBL" id="CAF2113754.1"/>
    </source>
</evidence>
<dbReference type="Proteomes" id="UP000663887">
    <property type="component" value="Unassembled WGS sequence"/>
</dbReference>
<dbReference type="AlphaFoldDB" id="A0A816UME7"/>
<dbReference type="EMBL" id="CAJOBH010229445">
    <property type="protein sequence ID" value="CAF5065682.1"/>
    <property type="molecule type" value="Genomic_DNA"/>
</dbReference>
<dbReference type="Proteomes" id="UP000663842">
    <property type="component" value="Unassembled WGS sequence"/>
</dbReference>
<dbReference type="EMBL" id="CAJNOW010010405">
    <property type="protein sequence ID" value="CAF1580412.1"/>
    <property type="molecule type" value="Genomic_DNA"/>
</dbReference>
<evidence type="ECO:0000313" key="8">
    <source>
        <dbReference type="Proteomes" id="UP000663887"/>
    </source>
</evidence>
<evidence type="ECO:0000313" key="7">
    <source>
        <dbReference type="EMBL" id="CAF5065682.1"/>
    </source>
</evidence>
<dbReference type="Proteomes" id="UP000663834">
    <property type="component" value="Unassembled WGS sequence"/>
</dbReference>
<sequence>MLNCCIQLNYLISSAIRAKRKLFISSTEQEQLDQENLCLFFLNNLSATTYTTPHPIPTDMPFEFKRLQFSVRLGFAMSINKAQGQSLKVADSNLETPCFSNG</sequence>
<comment type="caution">
    <text evidence="4">The sequence shown here is derived from an EMBL/GenBank/DDBJ whole genome shotgun (WGS) entry which is preliminary data.</text>
</comment>
<gene>
    <name evidence="7" type="ORF">BYL167_LOCUS59883</name>
    <name evidence="1" type="ORF">CJN711_LOCUS12139</name>
    <name evidence="2" type="ORF">KQP761_LOCUS20097</name>
    <name evidence="3" type="ORF">MBJ925_LOCUS22274</name>
    <name evidence="5" type="ORF">SMN809_LOCUS17426</name>
    <name evidence="6" type="ORF">UXM345_LOCUS34886</name>
    <name evidence="4" type="ORF">XDN619_LOCUS21294</name>
</gene>
<evidence type="ECO:0000313" key="3">
    <source>
        <dbReference type="EMBL" id="CAF2100975.1"/>
    </source>
</evidence>
<dbReference type="Proteomes" id="UP000663855">
    <property type="component" value="Unassembled WGS sequence"/>
</dbReference>
<evidence type="ECO:0000313" key="5">
    <source>
        <dbReference type="EMBL" id="CAF4102811.1"/>
    </source>
</evidence>
<evidence type="ECO:0000313" key="6">
    <source>
        <dbReference type="EMBL" id="CAF4328916.1"/>
    </source>
</evidence>
<organism evidence="4 8">
    <name type="scientific">Rotaria magnacalcarata</name>
    <dbReference type="NCBI Taxonomy" id="392030"/>
    <lineage>
        <taxon>Eukaryota</taxon>
        <taxon>Metazoa</taxon>
        <taxon>Spiralia</taxon>
        <taxon>Gnathifera</taxon>
        <taxon>Rotifera</taxon>
        <taxon>Eurotatoria</taxon>
        <taxon>Bdelloidea</taxon>
        <taxon>Philodinida</taxon>
        <taxon>Philodinidae</taxon>
        <taxon>Rotaria</taxon>
    </lineage>
</organism>
<dbReference type="EMBL" id="CAJNRE010011373">
    <property type="protein sequence ID" value="CAF2100975.1"/>
    <property type="molecule type" value="Genomic_DNA"/>
</dbReference>
<evidence type="ECO:0008006" key="9">
    <source>
        <dbReference type="Google" id="ProtNLM"/>
    </source>
</evidence>
<dbReference type="Proteomes" id="UP000676336">
    <property type="component" value="Unassembled WGS sequence"/>
</dbReference>
<name>A0A816UME7_9BILA</name>
<dbReference type="EMBL" id="CAJNOV010005268">
    <property type="protein sequence ID" value="CAF1203419.1"/>
    <property type="molecule type" value="Genomic_DNA"/>
</dbReference>
<evidence type="ECO:0000313" key="1">
    <source>
        <dbReference type="EMBL" id="CAF1203419.1"/>
    </source>
</evidence>
<proteinExistence type="predicted"/>
<dbReference type="Proteomes" id="UP000681967">
    <property type="component" value="Unassembled WGS sequence"/>
</dbReference>
<dbReference type="OrthoDB" id="272985at2759"/>
<dbReference type="EMBL" id="CAJOBF010013357">
    <property type="protein sequence ID" value="CAF4328916.1"/>
    <property type="molecule type" value="Genomic_DNA"/>
</dbReference>
<evidence type="ECO:0000313" key="2">
    <source>
        <dbReference type="EMBL" id="CAF1580412.1"/>
    </source>
</evidence>
<protein>
    <recommendedName>
        <fullName evidence="9">ATP-dependent DNA helicase</fullName>
    </recommendedName>
</protein>